<proteinExistence type="predicted"/>
<dbReference type="EMBL" id="JACHWS010000002">
    <property type="protein sequence ID" value="MBB3038109.1"/>
    <property type="molecule type" value="Genomic_DNA"/>
</dbReference>
<gene>
    <name evidence="2" type="ORF">FHU29_002558</name>
</gene>
<dbReference type="AlphaFoldDB" id="A0A839RP76"/>
<protein>
    <submittedName>
        <fullName evidence="2">Uncharacterized protein</fullName>
    </submittedName>
</protein>
<evidence type="ECO:0000256" key="1">
    <source>
        <dbReference type="SAM" id="MobiDB-lite"/>
    </source>
</evidence>
<feature type="region of interest" description="Disordered" evidence="1">
    <location>
        <begin position="49"/>
        <end position="69"/>
    </location>
</feature>
<sequence>MRGVALTPAAAAPRAAFAVPRVRCTIIRGHFVMVAGSERCPCELYSDVRSGAGGSAAELGKSGSWRGAR</sequence>
<comment type="caution">
    <text evidence="2">The sequence shown here is derived from an EMBL/GenBank/DDBJ whole genome shotgun (WGS) entry which is preliminary data.</text>
</comment>
<reference evidence="2 3" key="1">
    <citation type="submission" date="2020-08" db="EMBL/GenBank/DDBJ databases">
        <title>Sequencing the genomes of 1000 actinobacteria strains.</title>
        <authorList>
            <person name="Klenk H.-P."/>
        </authorList>
    </citation>
    <scope>NUCLEOTIDE SEQUENCE [LARGE SCALE GENOMIC DNA]</scope>
    <source>
        <strain evidence="2 3">DSM 45258</strain>
    </source>
</reference>
<evidence type="ECO:0000313" key="3">
    <source>
        <dbReference type="Proteomes" id="UP000567922"/>
    </source>
</evidence>
<name>A0A839RP76_9ACTN</name>
<dbReference type="Proteomes" id="UP000567922">
    <property type="component" value="Unassembled WGS sequence"/>
</dbReference>
<evidence type="ECO:0000313" key="2">
    <source>
        <dbReference type="EMBL" id="MBB3038109.1"/>
    </source>
</evidence>
<accession>A0A839RP76</accession>
<organism evidence="2 3">
    <name type="scientific">Hoyosella altamirensis</name>
    <dbReference type="NCBI Taxonomy" id="616997"/>
    <lineage>
        <taxon>Bacteria</taxon>
        <taxon>Bacillati</taxon>
        <taxon>Actinomycetota</taxon>
        <taxon>Actinomycetes</taxon>
        <taxon>Mycobacteriales</taxon>
        <taxon>Hoyosellaceae</taxon>
        <taxon>Hoyosella</taxon>
    </lineage>
</organism>
<keyword evidence="3" id="KW-1185">Reference proteome</keyword>